<keyword evidence="4" id="KW-0964">Secreted</keyword>
<keyword evidence="9" id="KW-0479">Metal-binding</keyword>
<feature type="region of interest" description="Disordered" evidence="10">
    <location>
        <begin position="92"/>
        <end position="113"/>
    </location>
</feature>
<dbReference type="Proteomes" id="UP000319257">
    <property type="component" value="Unassembled WGS sequence"/>
</dbReference>
<feature type="transmembrane region" description="Helical" evidence="11">
    <location>
        <begin position="127"/>
        <end position="150"/>
    </location>
</feature>
<comment type="caution">
    <text evidence="13">The sequence shown here is derived from an EMBL/GenBank/DDBJ whole genome shotgun (WGS) entry which is preliminary data.</text>
</comment>
<feature type="binding site" description="axial binding residue" evidence="9">
    <location>
        <position position="37"/>
    </location>
    <ligand>
        <name>heme</name>
        <dbReference type="ChEBI" id="CHEBI:30413"/>
    </ligand>
    <ligandPart>
        <name>Fe</name>
        <dbReference type="ChEBI" id="CHEBI:18248"/>
    </ligandPart>
</feature>
<organism evidence="13 14">
    <name type="scientific">Thyridium curvatum</name>
    <dbReference type="NCBI Taxonomy" id="1093900"/>
    <lineage>
        <taxon>Eukaryota</taxon>
        <taxon>Fungi</taxon>
        <taxon>Dikarya</taxon>
        <taxon>Ascomycota</taxon>
        <taxon>Pezizomycotina</taxon>
        <taxon>Sordariomycetes</taxon>
        <taxon>Sordariomycetidae</taxon>
        <taxon>Thyridiales</taxon>
        <taxon>Thyridiaceae</taxon>
        <taxon>Thyridium</taxon>
    </lineage>
</organism>
<evidence type="ECO:0000256" key="7">
    <source>
        <dbReference type="ARBA" id="ARBA00023157"/>
    </source>
</evidence>
<gene>
    <name evidence="13" type="ORF">E0L32_004177</name>
</gene>
<keyword evidence="9" id="KW-0349">Heme</keyword>
<keyword evidence="7" id="KW-1015">Disulfide bond</keyword>
<evidence type="ECO:0000259" key="12">
    <source>
        <dbReference type="PROSITE" id="PS52012"/>
    </source>
</evidence>
<keyword evidence="11" id="KW-0812">Transmembrane</keyword>
<dbReference type="InParanoid" id="A0A507B1M5"/>
<dbReference type="InterPro" id="IPR008427">
    <property type="entry name" value="Extracellular_membr_CFEM_dom"/>
</dbReference>
<comment type="caution">
    <text evidence="9">Lacks conserved residue(s) required for the propagation of feature annotation.</text>
</comment>
<evidence type="ECO:0000256" key="6">
    <source>
        <dbReference type="ARBA" id="ARBA00022729"/>
    </source>
</evidence>
<dbReference type="PROSITE" id="PS52012">
    <property type="entry name" value="CFEM"/>
    <property type="match status" value="1"/>
</dbReference>
<dbReference type="GeneID" id="41971624"/>
<reference evidence="13 14" key="1">
    <citation type="submission" date="2019-06" db="EMBL/GenBank/DDBJ databases">
        <title>Draft genome sequence of the filamentous fungus Phialemoniopsis curvata isolated from diesel fuel.</title>
        <authorList>
            <person name="Varaljay V.A."/>
            <person name="Lyon W.J."/>
            <person name="Crouch A.L."/>
            <person name="Drake C.E."/>
            <person name="Hollomon J.M."/>
            <person name="Nadeau L.J."/>
            <person name="Nunn H.S."/>
            <person name="Stevenson B.S."/>
            <person name="Bojanowski C.L."/>
            <person name="Crookes-Goodson W.J."/>
        </authorList>
    </citation>
    <scope>NUCLEOTIDE SEQUENCE [LARGE SCALE GENOMIC DNA]</scope>
    <source>
        <strain evidence="13 14">D216</strain>
    </source>
</reference>
<evidence type="ECO:0000313" key="13">
    <source>
        <dbReference type="EMBL" id="TPX16182.1"/>
    </source>
</evidence>
<keyword evidence="5" id="KW-0325">Glycoprotein</keyword>
<dbReference type="RefSeq" id="XP_030997893.1">
    <property type="nucleotide sequence ID" value="XM_031138559.1"/>
</dbReference>
<dbReference type="EMBL" id="SKBQ01000019">
    <property type="protein sequence ID" value="TPX16182.1"/>
    <property type="molecule type" value="Genomic_DNA"/>
</dbReference>
<proteinExistence type="inferred from homology"/>
<evidence type="ECO:0000313" key="14">
    <source>
        <dbReference type="Proteomes" id="UP000319257"/>
    </source>
</evidence>
<evidence type="ECO:0000256" key="11">
    <source>
        <dbReference type="SAM" id="Phobius"/>
    </source>
</evidence>
<keyword evidence="14" id="KW-1185">Reference proteome</keyword>
<keyword evidence="5" id="KW-0336">GPI-anchor</keyword>
<evidence type="ECO:0000256" key="4">
    <source>
        <dbReference type="ARBA" id="ARBA00022525"/>
    </source>
</evidence>
<protein>
    <recommendedName>
        <fullName evidence="12">CFEM domain-containing protein</fullName>
    </recommendedName>
</protein>
<feature type="compositionally biased region" description="Low complexity" evidence="10">
    <location>
        <begin position="93"/>
        <end position="110"/>
    </location>
</feature>
<dbReference type="GO" id="GO:0005576">
    <property type="term" value="C:extracellular region"/>
    <property type="evidence" value="ECO:0007669"/>
    <property type="project" value="UniProtKB-SubCell"/>
</dbReference>
<keyword evidence="11" id="KW-0472">Membrane</keyword>
<evidence type="ECO:0000256" key="9">
    <source>
        <dbReference type="PROSITE-ProRule" id="PRU01356"/>
    </source>
</evidence>
<name>A0A507B1M5_9PEZI</name>
<dbReference type="AlphaFoldDB" id="A0A507B1M5"/>
<dbReference type="GO" id="GO:0098552">
    <property type="term" value="C:side of membrane"/>
    <property type="evidence" value="ECO:0007669"/>
    <property type="project" value="UniProtKB-KW"/>
</dbReference>
<comment type="similarity">
    <text evidence="3">Belongs to the RBT5 family.</text>
</comment>
<keyword evidence="11" id="KW-1133">Transmembrane helix</keyword>
<dbReference type="GO" id="GO:0046872">
    <property type="term" value="F:metal ion binding"/>
    <property type="evidence" value="ECO:0007669"/>
    <property type="project" value="UniProtKB-UniRule"/>
</dbReference>
<comment type="subcellular location">
    <subcellularLocation>
        <location evidence="1">Membrane</location>
        <topology evidence="1">Lipid-anchor</topology>
        <topology evidence="1">GPI-anchor</topology>
    </subcellularLocation>
    <subcellularLocation>
        <location evidence="2">Secreted</location>
    </subcellularLocation>
</comment>
<accession>A0A507B1M5</accession>
<evidence type="ECO:0000256" key="8">
    <source>
        <dbReference type="ARBA" id="ARBA00023288"/>
    </source>
</evidence>
<sequence>METTIVPFAALPSCGVKCGHLYDANGACVPPAKPRGDLGTYASCFCADPRVSPFAAGVSGVCDDACAGADLTSVRNWFTSFCAANAKGVQQQTTTSSSSTSTSGSNSGSNVGVKHPGPGGNWLTHHWQWVIFIVVMVVGIAGIWIGACIWRRRYLRKKDRQYALGKRGGLPSSQSQPSVHMPHAGMFSAASISGAGVYGESAEKKKDRKKWVVSERT</sequence>
<keyword evidence="9" id="KW-0408">Iron</keyword>
<evidence type="ECO:0000256" key="3">
    <source>
        <dbReference type="ARBA" id="ARBA00010031"/>
    </source>
</evidence>
<feature type="compositionally biased region" description="Basic and acidic residues" evidence="10">
    <location>
        <begin position="201"/>
        <end position="217"/>
    </location>
</feature>
<evidence type="ECO:0000256" key="2">
    <source>
        <dbReference type="ARBA" id="ARBA00004613"/>
    </source>
</evidence>
<feature type="region of interest" description="Disordered" evidence="10">
    <location>
        <begin position="198"/>
        <end position="217"/>
    </location>
</feature>
<keyword evidence="8" id="KW-0449">Lipoprotein</keyword>
<feature type="domain" description="CFEM" evidence="12">
    <location>
        <begin position="1"/>
        <end position="109"/>
    </location>
</feature>
<evidence type="ECO:0000256" key="10">
    <source>
        <dbReference type="SAM" id="MobiDB-lite"/>
    </source>
</evidence>
<keyword evidence="6" id="KW-0732">Signal</keyword>
<dbReference type="OrthoDB" id="5426355at2759"/>
<evidence type="ECO:0000256" key="5">
    <source>
        <dbReference type="ARBA" id="ARBA00022622"/>
    </source>
</evidence>
<evidence type="ECO:0000256" key="1">
    <source>
        <dbReference type="ARBA" id="ARBA00004589"/>
    </source>
</evidence>